<proteinExistence type="predicted"/>
<sequence>MERGQEAMLRGEKEREERKWDGLLSISQGQIDHQVDGSFATEEQESQGDLEDSRVSKQSRDKTKRQAEEGEGGPGWSCD</sequence>
<dbReference type="Proteomes" id="UP000314294">
    <property type="component" value="Unassembled WGS sequence"/>
</dbReference>
<organism evidence="2 3">
    <name type="scientific">Liparis tanakae</name>
    <name type="common">Tanaka's snailfish</name>
    <dbReference type="NCBI Taxonomy" id="230148"/>
    <lineage>
        <taxon>Eukaryota</taxon>
        <taxon>Metazoa</taxon>
        <taxon>Chordata</taxon>
        <taxon>Craniata</taxon>
        <taxon>Vertebrata</taxon>
        <taxon>Euteleostomi</taxon>
        <taxon>Actinopterygii</taxon>
        <taxon>Neopterygii</taxon>
        <taxon>Teleostei</taxon>
        <taxon>Neoteleostei</taxon>
        <taxon>Acanthomorphata</taxon>
        <taxon>Eupercaria</taxon>
        <taxon>Perciformes</taxon>
        <taxon>Cottioidei</taxon>
        <taxon>Cottales</taxon>
        <taxon>Liparidae</taxon>
        <taxon>Liparis</taxon>
    </lineage>
</organism>
<name>A0A4Z2J0J8_9TELE</name>
<dbReference type="EMBL" id="SRLO01000030">
    <property type="protein sequence ID" value="TNN83855.1"/>
    <property type="molecule type" value="Genomic_DNA"/>
</dbReference>
<gene>
    <name evidence="2" type="ORF">EYF80_005726</name>
</gene>
<dbReference type="AlphaFoldDB" id="A0A4Z2J0J8"/>
<evidence type="ECO:0000313" key="2">
    <source>
        <dbReference type="EMBL" id="TNN83855.1"/>
    </source>
</evidence>
<feature type="region of interest" description="Disordered" evidence="1">
    <location>
        <begin position="1"/>
        <end position="79"/>
    </location>
</feature>
<comment type="caution">
    <text evidence="2">The sequence shown here is derived from an EMBL/GenBank/DDBJ whole genome shotgun (WGS) entry which is preliminary data.</text>
</comment>
<reference evidence="2 3" key="1">
    <citation type="submission" date="2019-03" db="EMBL/GenBank/DDBJ databases">
        <title>First draft genome of Liparis tanakae, snailfish: a comprehensive survey of snailfish specific genes.</title>
        <authorList>
            <person name="Kim W."/>
            <person name="Song I."/>
            <person name="Jeong J.-H."/>
            <person name="Kim D."/>
            <person name="Kim S."/>
            <person name="Ryu S."/>
            <person name="Song J.Y."/>
            <person name="Lee S.K."/>
        </authorList>
    </citation>
    <scope>NUCLEOTIDE SEQUENCE [LARGE SCALE GENOMIC DNA]</scope>
    <source>
        <tissue evidence="2">Muscle</tissue>
    </source>
</reference>
<protein>
    <submittedName>
        <fullName evidence="2">Uncharacterized protein</fullName>
    </submittedName>
</protein>
<accession>A0A4Z2J0J8</accession>
<feature type="compositionally biased region" description="Basic and acidic residues" evidence="1">
    <location>
        <begin position="51"/>
        <end position="68"/>
    </location>
</feature>
<evidence type="ECO:0000256" key="1">
    <source>
        <dbReference type="SAM" id="MobiDB-lite"/>
    </source>
</evidence>
<feature type="compositionally biased region" description="Basic and acidic residues" evidence="1">
    <location>
        <begin position="1"/>
        <end position="21"/>
    </location>
</feature>
<keyword evidence="3" id="KW-1185">Reference proteome</keyword>
<evidence type="ECO:0000313" key="3">
    <source>
        <dbReference type="Proteomes" id="UP000314294"/>
    </source>
</evidence>